<feature type="signal peptide" evidence="1">
    <location>
        <begin position="1"/>
        <end position="16"/>
    </location>
</feature>
<dbReference type="OrthoDB" id="7201546at2"/>
<keyword evidence="1" id="KW-0732">Signal</keyword>
<dbReference type="AlphaFoldDB" id="A0A345YB26"/>
<evidence type="ECO:0000256" key="1">
    <source>
        <dbReference type="SAM" id="SignalP"/>
    </source>
</evidence>
<dbReference type="Proteomes" id="UP000254508">
    <property type="component" value="Chromosome"/>
</dbReference>
<proteinExistence type="predicted"/>
<accession>A0A345YB26</accession>
<gene>
    <name evidence="2" type="ORF">DVR09_01220</name>
</gene>
<dbReference type="KEGG" id="err:DVR09_01220"/>
<dbReference type="RefSeq" id="WP_115415318.1">
    <property type="nucleotide sequence ID" value="NZ_CP031357.1"/>
</dbReference>
<dbReference type="PROSITE" id="PS51257">
    <property type="entry name" value="PROKAR_LIPOPROTEIN"/>
    <property type="match status" value="1"/>
</dbReference>
<evidence type="ECO:0000313" key="2">
    <source>
        <dbReference type="EMBL" id="AXK41128.1"/>
    </source>
</evidence>
<evidence type="ECO:0008006" key="4">
    <source>
        <dbReference type="Google" id="ProtNLM"/>
    </source>
</evidence>
<dbReference type="EMBL" id="CP031357">
    <property type="protein sequence ID" value="AXK41128.1"/>
    <property type="molecule type" value="Genomic_DNA"/>
</dbReference>
<keyword evidence="3" id="KW-1185">Reference proteome</keyword>
<name>A0A345YB26_9SPHN</name>
<protein>
    <recommendedName>
        <fullName evidence="4">DUF4440 domain-containing protein</fullName>
    </recommendedName>
</protein>
<evidence type="ECO:0000313" key="3">
    <source>
        <dbReference type="Proteomes" id="UP000254508"/>
    </source>
</evidence>
<feature type="chain" id="PRO_5016971979" description="DUF4440 domain-containing protein" evidence="1">
    <location>
        <begin position="17"/>
        <end position="233"/>
    </location>
</feature>
<reference evidence="3" key="1">
    <citation type="submission" date="2018-07" db="EMBL/GenBank/DDBJ databases">
        <title>Genome sequence of Erythrobacter strain YH-07, an antagonistic bacterium isolated from Yellow Sea.</title>
        <authorList>
            <person name="Tang T."/>
            <person name="Liu Q."/>
            <person name="Sun X."/>
        </authorList>
    </citation>
    <scope>NUCLEOTIDE SEQUENCE [LARGE SCALE GENOMIC DNA]</scope>
    <source>
        <strain evidence="3">YH-07</strain>
    </source>
</reference>
<sequence length="233" mass="25490">MRFAVALLALAVAACAAGPSARDRYARVLTPTASPSRVVATELAFARLAQEDGQWTAFREYAAAGSVMFVPEPVDARDWLKNRANPAQAVAWQPHHVWSSCDGTLAVTRGAWQRADGSVGYFTTVWQRQRDGEYRWILDQGDVLESPLEEPEFVRTDVADCPQRDVAAELRAQAERSRPAAGGTYFDQVSGDSSLFLTFVVSPDLSRHWKLMLNRDGKMIDAMSGSVAAPGGE</sequence>
<organism evidence="2 3">
    <name type="scientific">Erythrobacter aureus</name>
    <dbReference type="NCBI Taxonomy" id="2182384"/>
    <lineage>
        <taxon>Bacteria</taxon>
        <taxon>Pseudomonadati</taxon>
        <taxon>Pseudomonadota</taxon>
        <taxon>Alphaproteobacteria</taxon>
        <taxon>Sphingomonadales</taxon>
        <taxon>Erythrobacteraceae</taxon>
        <taxon>Erythrobacter/Porphyrobacter group</taxon>
        <taxon>Erythrobacter</taxon>
    </lineage>
</organism>